<dbReference type="Pfam" id="PF00120">
    <property type="entry name" value="Gln-synt_C"/>
    <property type="match status" value="1"/>
</dbReference>
<dbReference type="PANTHER" id="PTHR43383:SF2">
    <property type="entry name" value="AMIDOHYDROLASE 2 FAMILY PROTEIN"/>
    <property type="match status" value="1"/>
</dbReference>
<dbReference type="GO" id="GO:0004356">
    <property type="term" value="F:glutamine synthetase activity"/>
    <property type="evidence" value="ECO:0007669"/>
    <property type="project" value="InterPro"/>
</dbReference>
<gene>
    <name evidence="4" type="ORF">CKM354_000168700</name>
</gene>
<dbReference type="EMBL" id="BOLY01000001">
    <property type="protein sequence ID" value="GIZ38266.1"/>
    <property type="molecule type" value="Genomic_DNA"/>
</dbReference>
<reference evidence="4 5" key="1">
    <citation type="submission" date="2021-01" db="EMBL/GenBank/DDBJ databases">
        <title>Cercospora kikuchii MAFF 305040 whole genome shotgun sequence.</title>
        <authorList>
            <person name="Kashiwa T."/>
            <person name="Suzuki T."/>
        </authorList>
    </citation>
    <scope>NUCLEOTIDE SEQUENCE [LARGE SCALE GENOMIC DNA]</scope>
    <source>
        <strain evidence="4 5">MAFF 305040</strain>
    </source>
</reference>
<comment type="caution">
    <text evidence="4">The sequence shown here is derived from an EMBL/GenBank/DDBJ whole genome shotgun (WGS) entry which is preliminary data.</text>
</comment>
<dbReference type="Pfam" id="PF04909">
    <property type="entry name" value="Amidohydro_2"/>
    <property type="match status" value="1"/>
</dbReference>
<dbReference type="InterPro" id="IPR014746">
    <property type="entry name" value="Gln_synth/guanido_kin_cat_dom"/>
</dbReference>
<dbReference type="Proteomes" id="UP000825890">
    <property type="component" value="Unassembled WGS sequence"/>
</dbReference>
<comment type="similarity">
    <text evidence="1 2">Belongs to the glutamine synthetase family.</text>
</comment>
<dbReference type="InterPro" id="IPR032466">
    <property type="entry name" value="Metal_Hydrolase"/>
</dbReference>
<name>A0A9P3F8I5_9PEZI</name>
<sequence length="898" mass="100081">MAVEHGGIEELRRVIRTHPVVDNHAHNLLRLEQLKEEDFLSATSEATGSALDDHVTALPHFRALRQLRELYGLSKDADWNAILSKRQELLDQDSNGLIRKCLAGTQTILIDDGLIGDFHPYDWHDQFVASLCKRIVRIEAIASGILYGLHKAEKLPVGIAIADEEACSLAWIAFITAFEEAIVAYLEDDAVVGFKSVICYRTGLDIEFGSDLDVSETALRSFMRHYLPHCVENKFRVETKGMNDALVISTCKLLQASSRQNGVAKPLQFHTGLGDNDISLLDSNPAVMQDFIKVYPEVPIVLLHSSYPYTREAGYLATVYKNVFLDLGEVFPQVSRDGQEQIIRQALEITPTSKLLWSTDAHHFPETYYLGNLQGRAALEKVFCEYVEQGDLSVDDAVCAVKRILFENSNSLYQLGLTLPNDAINKPLDVQTDRRAANSTCSAHQMGTLNAQSLLQTIQPVVHDHNVQYVFVQWLDYMAQLRSRWLPIKSFNKLVNGDGRFSISRGNLGTTPNDHMSSACDPVGSIYVEPDLTSFRLMQDLGPIKNAATVMASFTHETGEPLVLCPRARLTGLARELKDKYSVELLVGFEIEITFCRRKVAQNDEVSFSPLDTNHAWGTFSDEQYAKSIELIALIVGALAQIGIEVEQFHSEAGAGQYEFVLPPLPPIEAVDTLIQAKQCIQQIATTRGLRATCHAMPFPGIGTAAHAHISLNSESLSSTELKALSEAFAAAILQHLPTICALTMPQSVSYNRVADDSWTGGTWVAWGTNNRETLLRRVNDTRWEIRCLDGFANMYLALSALLSAGLYGMESEARLELQDCKVNPTKLSEEEKKNLGIVQRLPRSLEEALAAMEANEELQGLLGREVAMNWLAVEKATVEMLEEMPEAQRRIWLMERY</sequence>
<dbReference type="SUPFAM" id="SSF51556">
    <property type="entry name" value="Metallo-dependent hydrolases"/>
    <property type="match status" value="1"/>
</dbReference>
<accession>A0A9P3F8I5</accession>
<dbReference type="GeneID" id="68287262"/>
<dbReference type="GO" id="GO:0016787">
    <property type="term" value="F:hydrolase activity"/>
    <property type="evidence" value="ECO:0007669"/>
    <property type="project" value="InterPro"/>
</dbReference>
<dbReference type="Gene3D" id="3.30.590.10">
    <property type="entry name" value="Glutamine synthetase/guanido kinase, catalytic domain"/>
    <property type="match status" value="1"/>
</dbReference>
<dbReference type="PANTHER" id="PTHR43383">
    <property type="entry name" value="NODULIN 6"/>
    <property type="match status" value="1"/>
</dbReference>
<evidence type="ECO:0000256" key="2">
    <source>
        <dbReference type="RuleBase" id="RU000384"/>
    </source>
</evidence>
<dbReference type="InterPro" id="IPR006680">
    <property type="entry name" value="Amidohydro-rel"/>
</dbReference>
<dbReference type="InterPro" id="IPR008146">
    <property type="entry name" value="Gln_synth_cat_dom"/>
</dbReference>
<dbReference type="PROSITE" id="PS51987">
    <property type="entry name" value="GS_CATALYTIC"/>
    <property type="match status" value="1"/>
</dbReference>
<dbReference type="SMART" id="SM01230">
    <property type="entry name" value="Gln-synt_C"/>
    <property type="match status" value="1"/>
</dbReference>
<evidence type="ECO:0000256" key="1">
    <source>
        <dbReference type="PROSITE-ProRule" id="PRU01331"/>
    </source>
</evidence>
<dbReference type="RefSeq" id="XP_044652753.1">
    <property type="nucleotide sequence ID" value="XM_044796818.1"/>
</dbReference>
<evidence type="ECO:0000259" key="3">
    <source>
        <dbReference type="PROSITE" id="PS51987"/>
    </source>
</evidence>
<dbReference type="SUPFAM" id="SSF55931">
    <property type="entry name" value="Glutamine synthetase/guanido kinase"/>
    <property type="match status" value="1"/>
</dbReference>
<organism evidence="4 5">
    <name type="scientific">Cercospora kikuchii</name>
    <dbReference type="NCBI Taxonomy" id="84275"/>
    <lineage>
        <taxon>Eukaryota</taxon>
        <taxon>Fungi</taxon>
        <taxon>Dikarya</taxon>
        <taxon>Ascomycota</taxon>
        <taxon>Pezizomycotina</taxon>
        <taxon>Dothideomycetes</taxon>
        <taxon>Dothideomycetidae</taxon>
        <taxon>Mycosphaerellales</taxon>
        <taxon>Mycosphaerellaceae</taxon>
        <taxon>Cercospora</taxon>
    </lineage>
</organism>
<protein>
    <recommendedName>
        <fullName evidence="3">GS catalytic domain-containing protein</fullName>
    </recommendedName>
</protein>
<evidence type="ECO:0000313" key="5">
    <source>
        <dbReference type="Proteomes" id="UP000825890"/>
    </source>
</evidence>
<keyword evidence="5" id="KW-1185">Reference proteome</keyword>
<dbReference type="Gene3D" id="3.20.20.140">
    <property type="entry name" value="Metal-dependent hydrolases"/>
    <property type="match status" value="1"/>
</dbReference>
<proteinExistence type="inferred from homology"/>
<dbReference type="OrthoDB" id="3364440at2759"/>
<evidence type="ECO:0000313" key="4">
    <source>
        <dbReference type="EMBL" id="GIZ38266.1"/>
    </source>
</evidence>
<feature type="domain" description="GS catalytic" evidence="3">
    <location>
        <begin position="566"/>
        <end position="898"/>
    </location>
</feature>
<dbReference type="AlphaFoldDB" id="A0A9P3F8I5"/>